<protein>
    <recommendedName>
        <fullName evidence="4">ABC transporter permease</fullName>
    </recommendedName>
</protein>
<keyword evidence="3" id="KW-1185">Reference proteome</keyword>
<feature type="transmembrane region" description="Helical" evidence="1">
    <location>
        <begin position="135"/>
        <end position="157"/>
    </location>
</feature>
<dbReference type="Proteomes" id="UP001221328">
    <property type="component" value="Unassembled WGS sequence"/>
</dbReference>
<evidence type="ECO:0000256" key="1">
    <source>
        <dbReference type="SAM" id="Phobius"/>
    </source>
</evidence>
<keyword evidence="1" id="KW-1133">Transmembrane helix</keyword>
<keyword evidence="1" id="KW-0812">Transmembrane</keyword>
<feature type="transmembrane region" description="Helical" evidence="1">
    <location>
        <begin position="241"/>
        <end position="257"/>
    </location>
</feature>
<reference evidence="2 3" key="1">
    <citation type="journal article" date="2015" name="Int. J. Syst. Evol. Microbiol.">
        <title>Streptomyces gilvifuscus sp. nov., an actinomycete that produces antibacterial compounds isolated from soil.</title>
        <authorList>
            <person name="Nguyen T.M."/>
            <person name="Kim J."/>
        </authorList>
    </citation>
    <scope>NUCLEOTIDE SEQUENCE [LARGE SCALE GENOMIC DNA]</scope>
    <source>
        <strain evidence="2 3">T113</strain>
    </source>
</reference>
<comment type="caution">
    <text evidence="2">The sequence shown here is derived from an EMBL/GenBank/DDBJ whole genome shotgun (WGS) entry which is preliminary data.</text>
</comment>
<keyword evidence="1" id="KW-0472">Membrane</keyword>
<evidence type="ECO:0008006" key="4">
    <source>
        <dbReference type="Google" id="ProtNLM"/>
    </source>
</evidence>
<dbReference type="RefSeq" id="WP_272178693.1">
    <property type="nucleotide sequence ID" value="NZ_JAQOSK010000024.1"/>
</dbReference>
<dbReference type="EMBL" id="JAQOSK010000024">
    <property type="protein sequence ID" value="MDC2960579.1"/>
    <property type="molecule type" value="Genomic_DNA"/>
</dbReference>
<feature type="transmembrane region" description="Helical" evidence="1">
    <location>
        <begin position="204"/>
        <end position="221"/>
    </location>
</feature>
<accession>A0ABT5G6W6</accession>
<organism evidence="2 3">
    <name type="scientific">Streptomyces gilvifuscus</name>
    <dbReference type="NCBI Taxonomy" id="1550617"/>
    <lineage>
        <taxon>Bacteria</taxon>
        <taxon>Bacillati</taxon>
        <taxon>Actinomycetota</taxon>
        <taxon>Actinomycetes</taxon>
        <taxon>Kitasatosporales</taxon>
        <taxon>Streptomycetaceae</taxon>
        <taxon>Streptomyces</taxon>
    </lineage>
</organism>
<sequence>MTALAPDATAGAPATTGSRGLPAVMLRLHRPALVVWALVTVLTSALLLWAHGPGQDAAHADWLRYCAGQVGCVWSDGIAEYDRARTLAETVMAVLPLPVAAWAGAALTGRELESGTARLAWTQGVSPTRWLAAKLTLPAALLTAGSALLVGLHHLVAAAPPFPYDWTRHSQNLPGDGALALTGPLLGLAVGALAGLVLRRSLPAAAAAVAATQAVLVATGILRDRHPTLHPWPLRTLESGLHLTVTAAAVGVAFLLLRRRTV</sequence>
<feature type="transmembrane region" description="Helical" evidence="1">
    <location>
        <begin position="177"/>
        <end position="197"/>
    </location>
</feature>
<gene>
    <name evidence="2" type="ORF">PO587_39765</name>
</gene>
<feature type="transmembrane region" description="Helical" evidence="1">
    <location>
        <begin position="33"/>
        <end position="50"/>
    </location>
</feature>
<evidence type="ECO:0000313" key="2">
    <source>
        <dbReference type="EMBL" id="MDC2960579.1"/>
    </source>
</evidence>
<evidence type="ECO:0000313" key="3">
    <source>
        <dbReference type="Proteomes" id="UP001221328"/>
    </source>
</evidence>
<proteinExistence type="predicted"/>
<name>A0ABT5G6W6_9ACTN</name>